<dbReference type="EMBL" id="CAJA01000419">
    <property type="protein sequence ID" value="CCH74738.1"/>
    <property type="molecule type" value="Genomic_DNA"/>
</dbReference>
<protein>
    <submittedName>
        <fullName evidence="4">Transposase</fullName>
    </submittedName>
</protein>
<evidence type="ECO:0000313" key="3">
    <source>
        <dbReference type="EMBL" id="CCH72939.1"/>
    </source>
</evidence>
<dbReference type="STRING" id="1193182.BN11_1520026"/>
<dbReference type="Gene3D" id="1.10.10.60">
    <property type="entry name" value="Homeodomain-like"/>
    <property type="match status" value="1"/>
</dbReference>
<dbReference type="InterPro" id="IPR002514">
    <property type="entry name" value="Transposase_8"/>
</dbReference>
<comment type="caution">
    <text evidence="4">The sequence shown here is derived from an EMBL/GenBank/DDBJ whole genome shotgun (WGS) entry which is preliminary data.</text>
</comment>
<evidence type="ECO:0000313" key="5">
    <source>
        <dbReference type="EMBL" id="CCH74738.1"/>
    </source>
</evidence>
<dbReference type="GO" id="GO:0004803">
    <property type="term" value="F:transposase activity"/>
    <property type="evidence" value="ECO:0007669"/>
    <property type="project" value="InterPro"/>
</dbReference>
<evidence type="ECO:0000313" key="2">
    <source>
        <dbReference type="EMBL" id="CCH72313.1"/>
    </source>
</evidence>
<evidence type="ECO:0000313" key="4">
    <source>
        <dbReference type="EMBL" id="CCH74303.1"/>
    </source>
</evidence>
<organism evidence="4 6">
    <name type="scientific">Nostocoides australiense Ben110</name>
    <dbReference type="NCBI Taxonomy" id="1193182"/>
    <lineage>
        <taxon>Bacteria</taxon>
        <taxon>Bacillati</taxon>
        <taxon>Actinomycetota</taxon>
        <taxon>Actinomycetes</taxon>
        <taxon>Micrococcales</taxon>
        <taxon>Intrasporangiaceae</taxon>
        <taxon>Nostocoides</taxon>
    </lineage>
</organism>
<name>W6JXK9_9MICO</name>
<dbReference type="EMBL" id="CAJA01000360">
    <property type="protein sequence ID" value="CCH74303.1"/>
    <property type="molecule type" value="Genomic_DNA"/>
</dbReference>
<dbReference type="GO" id="GO:0003677">
    <property type="term" value="F:DNA binding"/>
    <property type="evidence" value="ECO:0007669"/>
    <property type="project" value="InterPro"/>
</dbReference>
<accession>W6JXK9</accession>
<keyword evidence="6" id="KW-1185">Reference proteome</keyword>
<gene>
    <name evidence="2" type="ORF">BN11_1520026</name>
    <name evidence="3" type="ORF">BN11_2130001</name>
    <name evidence="4" type="ORF">BN11_4220002</name>
    <name evidence="5" type="ORF">BN11_4760002</name>
</gene>
<evidence type="ECO:0000313" key="6">
    <source>
        <dbReference type="Proteomes" id="UP000035763"/>
    </source>
</evidence>
<dbReference type="SUPFAM" id="SSF46689">
    <property type="entry name" value="Homeodomain-like"/>
    <property type="match status" value="1"/>
</dbReference>
<dbReference type="EMBL" id="CAJA01000060">
    <property type="protein sequence ID" value="CCH72313.1"/>
    <property type="molecule type" value="Genomic_DNA"/>
</dbReference>
<dbReference type="GO" id="GO:0006313">
    <property type="term" value="P:DNA transposition"/>
    <property type="evidence" value="ECO:0007669"/>
    <property type="project" value="InterPro"/>
</dbReference>
<dbReference type="EMBL" id="CAJA01000128">
    <property type="protein sequence ID" value="CCH72939.1"/>
    <property type="molecule type" value="Genomic_DNA"/>
</dbReference>
<sequence length="98" mass="11529">MSSGRVSFSPEFREQMVELFLSYQGQKNLSQVARENGIGAETLRNWVKKYQEANPVEDKPLTISERARLEQLERENQELRLEREFLGKATAFFAKKYR</sequence>
<evidence type="ECO:0000256" key="1">
    <source>
        <dbReference type="SAM" id="Coils"/>
    </source>
</evidence>
<feature type="coiled-coil region" evidence="1">
    <location>
        <begin position="62"/>
        <end position="89"/>
    </location>
</feature>
<dbReference type="OrthoDB" id="4281720at2"/>
<reference evidence="4" key="1">
    <citation type="submission" date="2012-05" db="EMBL/GenBank/DDBJ databases">
        <authorList>
            <person name="McIlroy S."/>
        </authorList>
    </citation>
    <scope>NUCLEOTIDE SEQUENCE</scope>
    <source>
        <strain evidence="4">Ben110</strain>
    </source>
</reference>
<proteinExistence type="predicted"/>
<dbReference type="Pfam" id="PF01527">
    <property type="entry name" value="HTH_Tnp_1"/>
    <property type="match status" value="1"/>
</dbReference>
<dbReference type="Proteomes" id="UP000035763">
    <property type="component" value="Unassembled WGS sequence"/>
</dbReference>
<keyword evidence="1" id="KW-0175">Coiled coil</keyword>
<dbReference type="InterPro" id="IPR009057">
    <property type="entry name" value="Homeodomain-like_sf"/>
</dbReference>
<reference evidence="4 6" key="2">
    <citation type="journal article" date="2013" name="ISME J.">
        <title>A metabolic model for members of the genus Tetrasphaera involved in enhanced biological phosphorus removal.</title>
        <authorList>
            <person name="Kristiansen R."/>
            <person name="Nguyen H.T.T."/>
            <person name="Saunders A.M."/>
            <person name="Nielsen J.L."/>
            <person name="Wimmer R."/>
            <person name="Le V.Q."/>
            <person name="McIlroy S.J."/>
            <person name="Petrovski S."/>
            <person name="Seviour R.J."/>
            <person name="Calteau A."/>
            <person name="Nielsen K.L."/>
            <person name="Nielsen P.H."/>
        </authorList>
    </citation>
    <scope>NUCLEOTIDE SEQUENCE [LARGE SCALE GENOMIC DNA]</scope>
    <source>
        <strain evidence="4 6">Ben110</strain>
    </source>
</reference>
<dbReference type="AlphaFoldDB" id="W6JXK9"/>